<evidence type="ECO:0000256" key="1">
    <source>
        <dbReference type="SAM" id="SignalP"/>
    </source>
</evidence>
<feature type="chain" id="PRO_5046016171" description="Secreted protein" evidence="1">
    <location>
        <begin position="30"/>
        <end position="118"/>
    </location>
</feature>
<sequence length="118" mass="12293">MNGFPKNGRGLARAAGVAALTLAGSVTLAVGSAEASVWRCGGQWCSSAVANAPVYQYIGGPYFYTIPQGAIVEINCYFDDSASGIWYLANRPGYREGVVHGNNLATGHDPNPNIAPCV</sequence>
<organism evidence="2 3">
    <name type="scientific">Amycolatopsis nalaikhensis</name>
    <dbReference type="NCBI Taxonomy" id="715472"/>
    <lineage>
        <taxon>Bacteria</taxon>
        <taxon>Bacillati</taxon>
        <taxon>Actinomycetota</taxon>
        <taxon>Actinomycetes</taxon>
        <taxon>Pseudonocardiales</taxon>
        <taxon>Pseudonocardiaceae</taxon>
        <taxon>Amycolatopsis</taxon>
    </lineage>
</organism>
<dbReference type="RefSeq" id="WP_285450597.1">
    <property type="nucleotide sequence ID" value="NZ_CP127173.1"/>
</dbReference>
<name>A0ABY8XEL3_9PSEU</name>
<dbReference type="EMBL" id="CP127173">
    <property type="protein sequence ID" value="WIV54048.1"/>
    <property type="molecule type" value="Genomic_DNA"/>
</dbReference>
<keyword evidence="1" id="KW-0732">Signal</keyword>
<keyword evidence="3" id="KW-1185">Reference proteome</keyword>
<protein>
    <recommendedName>
        <fullName evidence="4">Secreted protein</fullName>
    </recommendedName>
</protein>
<gene>
    <name evidence="2" type="ORF">QP939_34980</name>
</gene>
<reference evidence="2 3" key="1">
    <citation type="submission" date="2023-06" db="EMBL/GenBank/DDBJ databases">
        <authorList>
            <person name="Oyuntsetseg B."/>
            <person name="Kim S.B."/>
        </authorList>
    </citation>
    <scope>NUCLEOTIDE SEQUENCE [LARGE SCALE GENOMIC DNA]</scope>
    <source>
        <strain evidence="2 3">2-2</strain>
    </source>
</reference>
<feature type="signal peptide" evidence="1">
    <location>
        <begin position="1"/>
        <end position="29"/>
    </location>
</feature>
<accession>A0ABY8XEL3</accession>
<dbReference type="Proteomes" id="UP001227101">
    <property type="component" value="Chromosome"/>
</dbReference>
<proteinExistence type="predicted"/>
<evidence type="ECO:0008006" key="4">
    <source>
        <dbReference type="Google" id="ProtNLM"/>
    </source>
</evidence>
<evidence type="ECO:0000313" key="2">
    <source>
        <dbReference type="EMBL" id="WIV54048.1"/>
    </source>
</evidence>
<evidence type="ECO:0000313" key="3">
    <source>
        <dbReference type="Proteomes" id="UP001227101"/>
    </source>
</evidence>